<dbReference type="OrthoDB" id="5572060at2"/>
<name>A0A4U5TRI3_9FLAO</name>
<organism evidence="2 3">
    <name type="scientific">Mesohalobacter halotolerans</name>
    <dbReference type="NCBI Taxonomy" id="1883405"/>
    <lineage>
        <taxon>Bacteria</taxon>
        <taxon>Pseudomonadati</taxon>
        <taxon>Bacteroidota</taxon>
        <taxon>Flavobacteriia</taxon>
        <taxon>Flavobacteriales</taxon>
        <taxon>Flavobacteriaceae</taxon>
        <taxon>Mesohalobacter</taxon>
    </lineage>
</organism>
<evidence type="ECO:0000313" key="2">
    <source>
        <dbReference type="EMBL" id="TKS56869.1"/>
    </source>
</evidence>
<dbReference type="Pfam" id="PF14134">
    <property type="entry name" value="DUF4301"/>
    <property type="match status" value="1"/>
</dbReference>
<gene>
    <name evidence="2" type="ORF">FCN74_00130</name>
</gene>
<sequence>MQLSSKHKKCLETKGISEIDLRNQLQTFQAGIPFVKILDYAHLGKGIKKLSNEEEKLYQKIYDHSKAKVIKFIPASGAASRMFRLVHQFLDKVEVDEKKIHALLKTQEFSVLNSLISKIDKLAFYEQAKALSKQYYQNFESHTRIEQAVLILKIALSEKGLKLDTLPKGLIPFHHYGQQILTPFEEHLEEAKSYATKNNKAQLHFTISKEHESDFKATLKQYLKSHHKENIDFDVNFSYQKSSTDTIAVHLDNTPFRDENGQLFFRPGGHGALIHNLNAIVADIIFIKNIDNVSKKQVDKIQTSKNKRILAGILLNLQQKIFDYQIALKQNPTSGLIEEVQQFARENLNIKSPPDKSSELFKTLHRPIRVCGMVKNDGEPGGGPFWVQGDNGEQSLQIVETSQVDPSADDQQQILNDATHFNPVDIVCGVRDFKGQKYDLMQFVNTKRGFITQKSVEGQDIKALELPGLWNGGMAYWHSIFVEVPLSTFNPVKTVVDLLKPAHQQD</sequence>
<protein>
    <submittedName>
        <fullName evidence="2">DUF4301 family protein</fullName>
    </submittedName>
</protein>
<dbReference type="InterPro" id="IPR025393">
    <property type="entry name" value="DUF4301"/>
</dbReference>
<reference evidence="2 3" key="1">
    <citation type="submission" date="2019-04" db="EMBL/GenBank/DDBJ databases">
        <title>Psychroflexus halotolerans sp. nov., isolated from a marine solar saltern.</title>
        <authorList>
            <person name="Feng X."/>
        </authorList>
    </citation>
    <scope>NUCLEOTIDE SEQUENCE [LARGE SCALE GENOMIC DNA]</scope>
    <source>
        <strain evidence="2 3">WDS2C27</strain>
    </source>
</reference>
<dbReference type="InterPro" id="IPR029044">
    <property type="entry name" value="Nucleotide-diphossugar_trans"/>
</dbReference>
<comment type="caution">
    <text evidence="2">The sequence shown here is derived from an EMBL/GenBank/DDBJ whole genome shotgun (WGS) entry which is preliminary data.</text>
</comment>
<proteinExistence type="predicted"/>
<evidence type="ECO:0000313" key="3">
    <source>
        <dbReference type="Proteomes" id="UP000306552"/>
    </source>
</evidence>
<evidence type="ECO:0000259" key="1">
    <source>
        <dbReference type="Pfam" id="PF14134"/>
    </source>
</evidence>
<dbReference type="RefSeq" id="WP_138930573.1">
    <property type="nucleotide sequence ID" value="NZ_SWMU01000001.1"/>
</dbReference>
<dbReference type="SUPFAM" id="SSF53448">
    <property type="entry name" value="Nucleotide-diphospho-sugar transferases"/>
    <property type="match status" value="1"/>
</dbReference>
<dbReference type="AlphaFoldDB" id="A0A4U5TRI3"/>
<dbReference type="EMBL" id="SWMU01000001">
    <property type="protein sequence ID" value="TKS56869.1"/>
    <property type="molecule type" value="Genomic_DNA"/>
</dbReference>
<accession>A0A4U5TRI3</accession>
<dbReference type="Proteomes" id="UP000306552">
    <property type="component" value="Unassembled WGS sequence"/>
</dbReference>
<feature type="domain" description="DUF4301" evidence="1">
    <location>
        <begin position="5"/>
        <end position="504"/>
    </location>
</feature>
<keyword evidence="3" id="KW-1185">Reference proteome</keyword>